<gene>
    <name evidence="1" type="ORF">LTR84_005662</name>
</gene>
<evidence type="ECO:0008006" key="3">
    <source>
        <dbReference type="Google" id="ProtNLM"/>
    </source>
</evidence>
<dbReference type="RefSeq" id="XP_064703930.1">
    <property type="nucleotide sequence ID" value="XM_064849227.1"/>
</dbReference>
<evidence type="ECO:0000313" key="1">
    <source>
        <dbReference type="EMBL" id="KAK5048571.1"/>
    </source>
</evidence>
<name>A0AAV9N2X9_9EURO</name>
<reference evidence="1 2" key="1">
    <citation type="submission" date="2023-08" db="EMBL/GenBank/DDBJ databases">
        <title>Black Yeasts Isolated from many extreme environments.</title>
        <authorList>
            <person name="Coleine C."/>
            <person name="Stajich J.E."/>
            <person name="Selbmann L."/>
        </authorList>
    </citation>
    <scope>NUCLEOTIDE SEQUENCE [LARGE SCALE GENOMIC DNA]</scope>
    <source>
        <strain evidence="1 2">CCFEE 5792</strain>
    </source>
</reference>
<accession>A0AAV9N2X9</accession>
<dbReference type="AlphaFoldDB" id="A0AAV9N2X9"/>
<keyword evidence="2" id="KW-1185">Reference proteome</keyword>
<dbReference type="GeneID" id="89973837"/>
<evidence type="ECO:0000313" key="2">
    <source>
        <dbReference type="Proteomes" id="UP001358417"/>
    </source>
</evidence>
<proteinExistence type="predicted"/>
<sequence>MSIPIDYEILNNAFPSPGGLMPITIDPELLSEIFPSPQTLTSIPVDPEILDDALPSSERPEETARKALAMLAQNSTPPQIVITTSAGSSSNSTSPILKLRSKHLLHLTRHLAFQDILSLIKTCKYIYEAIKGATVERVHWAPGKEYPTVFSPDDLIKVVNGGFLANITLAPKPASYSGFPVPGPHAEHVMKLYMGAFCQANCDHTAACGLSYRLFRQLIGLKDLTINMDLFKGHFDALILPVGLLTLRLYEDRYSLTRKKVCQTLSHIRHAKLRHLSLTNINLRQWTTHDLDLRVVSIGNALNFPALETLALHNVSGRMSVLWALFNVWRNAKKLWFDHDLKFPGIVNPDPNDRFDFARFPDVLLPLKDTLVELYLTHVPEDHPNVLIPNSFPGLIRHLHDFSNLKRLSIDPALFIGIHVCPRFPLPLTGLFRGTGAFAGVLPTQLEVLALIINREQVQRVALPAYRSELVECILGPRRQEMAFMNLKRLDLVEDIYYAPGKKCKTT</sequence>
<comment type="caution">
    <text evidence="1">The sequence shown here is derived from an EMBL/GenBank/DDBJ whole genome shotgun (WGS) entry which is preliminary data.</text>
</comment>
<dbReference type="EMBL" id="JAVRRD010000021">
    <property type="protein sequence ID" value="KAK5048571.1"/>
    <property type="molecule type" value="Genomic_DNA"/>
</dbReference>
<organism evidence="1 2">
    <name type="scientific">Exophiala bonariae</name>
    <dbReference type="NCBI Taxonomy" id="1690606"/>
    <lineage>
        <taxon>Eukaryota</taxon>
        <taxon>Fungi</taxon>
        <taxon>Dikarya</taxon>
        <taxon>Ascomycota</taxon>
        <taxon>Pezizomycotina</taxon>
        <taxon>Eurotiomycetes</taxon>
        <taxon>Chaetothyriomycetidae</taxon>
        <taxon>Chaetothyriales</taxon>
        <taxon>Herpotrichiellaceae</taxon>
        <taxon>Exophiala</taxon>
    </lineage>
</organism>
<protein>
    <recommendedName>
        <fullName evidence="3">F-box domain-containing protein</fullName>
    </recommendedName>
</protein>
<dbReference type="Proteomes" id="UP001358417">
    <property type="component" value="Unassembled WGS sequence"/>
</dbReference>